<proteinExistence type="predicted"/>
<sequence>MFSGQSFEQILQKKSTRLVLAAICTYLALAGAHQLLTGTEQADWLRGGGNFLLWGGFAVMNILKAYDRATKGINIPINIGLVLVVGSWIAKME</sequence>
<feature type="transmembrane region" description="Helical" evidence="1">
    <location>
        <begin position="72"/>
        <end position="90"/>
    </location>
</feature>
<evidence type="ECO:0000313" key="2">
    <source>
        <dbReference type="EMBL" id="MFC7298000.1"/>
    </source>
</evidence>
<dbReference type="EMBL" id="JBHTCC010000001">
    <property type="protein sequence ID" value="MFC7298000.1"/>
    <property type="molecule type" value="Genomic_DNA"/>
</dbReference>
<organism evidence="2 3">
    <name type="scientific">Herminiimonas aquatilis</name>
    <dbReference type="NCBI Taxonomy" id="345342"/>
    <lineage>
        <taxon>Bacteria</taxon>
        <taxon>Pseudomonadati</taxon>
        <taxon>Pseudomonadota</taxon>
        <taxon>Betaproteobacteria</taxon>
        <taxon>Burkholderiales</taxon>
        <taxon>Oxalobacteraceae</taxon>
        <taxon>Herminiimonas</taxon>
    </lineage>
</organism>
<keyword evidence="1" id="KW-1133">Transmembrane helix</keyword>
<evidence type="ECO:0000313" key="3">
    <source>
        <dbReference type="Proteomes" id="UP001596379"/>
    </source>
</evidence>
<reference evidence="3" key="1">
    <citation type="journal article" date="2019" name="Int. J. Syst. Evol. Microbiol.">
        <title>The Global Catalogue of Microorganisms (GCM) 10K type strain sequencing project: providing services to taxonomists for standard genome sequencing and annotation.</title>
        <authorList>
            <consortium name="The Broad Institute Genomics Platform"/>
            <consortium name="The Broad Institute Genome Sequencing Center for Infectious Disease"/>
            <person name="Wu L."/>
            <person name="Ma J."/>
        </authorList>
    </citation>
    <scope>NUCLEOTIDE SEQUENCE [LARGE SCALE GENOMIC DNA]</scope>
    <source>
        <strain evidence="3">CCUG 36956</strain>
    </source>
</reference>
<evidence type="ECO:0000256" key="1">
    <source>
        <dbReference type="SAM" id="Phobius"/>
    </source>
</evidence>
<name>A0ABW2J3C3_9BURK</name>
<feature type="transmembrane region" description="Helical" evidence="1">
    <location>
        <begin position="44"/>
        <end position="63"/>
    </location>
</feature>
<keyword evidence="1" id="KW-0812">Transmembrane</keyword>
<keyword evidence="3" id="KW-1185">Reference proteome</keyword>
<accession>A0ABW2J3C3</accession>
<keyword evidence="1" id="KW-0472">Membrane</keyword>
<protein>
    <submittedName>
        <fullName evidence="2">Uncharacterized protein</fullName>
    </submittedName>
</protein>
<dbReference type="Proteomes" id="UP001596379">
    <property type="component" value="Unassembled WGS sequence"/>
</dbReference>
<dbReference type="RefSeq" id="WP_382233122.1">
    <property type="nucleotide sequence ID" value="NZ_JBHTCC010000001.1"/>
</dbReference>
<comment type="caution">
    <text evidence="2">The sequence shown here is derived from an EMBL/GenBank/DDBJ whole genome shotgun (WGS) entry which is preliminary data.</text>
</comment>
<gene>
    <name evidence="2" type="ORF">ACFQO0_06095</name>
</gene>